<keyword evidence="1" id="KW-0472">Membrane</keyword>
<dbReference type="AlphaFoldDB" id="A0A3S2X713"/>
<reference evidence="2 3" key="1">
    <citation type="submission" date="2019-01" db="EMBL/GenBank/DDBJ databases">
        <title>Bacillus sp. M5HDSG1-1, whole genome shotgun sequence.</title>
        <authorList>
            <person name="Tuo L."/>
        </authorList>
    </citation>
    <scope>NUCLEOTIDE SEQUENCE [LARGE SCALE GENOMIC DNA]</scope>
    <source>
        <strain evidence="2 3">M5HDSG1-1</strain>
    </source>
</reference>
<protein>
    <submittedName>
        <fullName evidence="2">Uncharacterized protein</fullName>
    </submittedName>
</protein>
<accession>A0A3S2X713</accession>
<name>A0A3S2X713_9BACI</name>
<dbReference type="EMBL" id="RZTZ01000001">
    <property type="protein sequence ID" value="RVT67838.1"/>
    <property type="molecule type" value="Genomic_DNA"/>
</dbReference>
<keyword evidence="1" id="KW-0812">Transmembrane</keyword>
<evidence type="ECO:0000313" key="2">
    <source>
        <dbReference type="EMBL" id="RVT67838.1"/>
    </source>
</evidence>
<dbReference type="Proteomes" id="UP000288024">
    <property type="component" value="Unassembled WGS sequence"/>
</dbReference>
<organism evidence="2 3">
    <name type="scientific">Niallia taxi</name>
    <dbReference type="NCBI Taxonomy" id="2499688"/>
    <lineage>
        <taxon>Bacteria</taxon>
        <taxon>Bacillati</taxon>
        <taxon>Bacillota</taxon>
        <taxon>Bacilli</taxon>
        <taxon>Bacillales</taxon>
        <taxon>Bacillaceae</taxon>
        <taxon>Niallia</taxon>
    </lineage>
</organism>
<evidence type="ECO:0000313" key="3">
    <source>
        <dbReference type="Proteomes" id="UP000288024"/>
    </source>
</evidence>
<keyword evidence="3" id="KW-1185">Reference proteome</keyword>
<feature type="transmembrane region" description="Helical" evidence="1">
    <location>
        <begin position="85"/>
        <end position="107"/>
    </location>
</feature>
<gene>
    <name evidence="2" type="ORF">EM808_03940</name>
</gene>
<proteinExistence type="predicted"/>
<comment type="caution">
    <text evidence="2">The sequence shown here is derived from an EMBL/GenBank/DDBJ whole genome shotgun (WGS) entry which is preliminary data.</text>
</comment>
<sequence>MRMQTIAFNDFVSGSYKKEKKEVKDKVNVGKVVRRIGTSIAIPLVMAKPAFAASNVEAVPASAKEWMGEQTISALAHALDPLVDVLVALSFPIASVIIVGGCFFFMLGNSEKAWSTIQNAGLGYVLIQISPLILNVLKQIGNAV</sequence>
<evidence type="ECO:0000256" key="1">
    <source>
        <dbReference type="SAM" id="Phobius"/>
    </source>
</evidence>
<keyword evidence="1" id="KW-1133">Transmembrane helix</keyword>